<feature type="compositionally biased region" description="Polar residues" evidence="1">
    <location>
        <begin position="82"/>
        <end position="93"/>
    </location>
</feature>
<accession>A0A1E7EW65</accession>
<feature type="compositionally biased region" description="Basic and acidic residues" evidence="1">
    <location>
        <begin position="139"/>
        <end position="148"/>
    </location>
</feature>
<keyword evidence="3" id="KW-1185">Reference proteome</keyword>
<dbReference type="EMBL" id="KV784373">
    <property type="protein sequence ID" value="OEU10106.1"/>
    <property type="molecule type" value="Genomic_DNA"/>
</dbReference>
<sequence length="218" mass="24399">MHLPMHTVFDKRQKVLLLLRSFEVVVCDLSRFGVVARFVVLCRVVESTTNLLFGLRRSRTIGRGMLLIQKLSTKSRALQVVFSNANEKPSTSKNNLENDNGDEEDWDSSSNAHEVENNDHSFIGEGDEDDNNDNDGDISGEKHEHNNDNDIVGGDIYQIPEALDRGDQILSINGKLRPKQLKTIDDARQLVDSKLKLNLLVLRPSKTDPGYVSVMGNA</sequence>
<evidence type="ECO:0008006" key="4">
    <source>
        <dbReference type="Google" id="ProtNLM"/>
    </source>
</evidence>
<dbReference type="AlphaFoldDB" id="A0A1E7EW65"/>
<feature type="compositionally biased region" description="Acidic residues" evidence="1">
    <location>
        <begin position="125"/>
        <end position="138"/>
    </location>
</feature>
<name>A0A1E7EW65_9STRA</name>
<dbReference type="OrthoDB" id="55007at2759"/>
<reference evidence="2 3" key="1">
    <citation type="submission" date="2016-09" db="EMBL/GenBank/DDBJ databases">
        <title>Extensive genetic diversity and differential bi-allelic expression allows diatom success in the polar Southern Ocean.</title>
        <authorList>
            <consortium name="DOE Joint Genome Institute"/>
            <person name="Mock T."/>
            <person name="Otillar R.P."/>
            <person name="Strauss J."/>
            <person name="Dupont C."/>
            <person name="Frickenhaus S."/>
            <person name="Maumus F."/>
            <person name="Mcmullan M."/>
            <person name="Sanges R."/>
            <person name="Schmutz J."/>
            <person name="Toseland A."/>
            <person name="Valas R."/>
            <person name="Veluchamy A."/>
            <person name="Ward B.J."/>
            <person name="Allen A."/>
            <person name="Barry K."/>
            <person name="Falciatore A."/>
            <person name="Ferrante M."/>
            <person name="Fortunato A.E."/>
            <person name="Gloeckner G."/>
            <person name="Gruber A."/>
            <person name="Hipkin R."/>
            <person name="Janech M."/>
            <person name="Kroth P."/>
            <person name="Leese F."/>
            <person name="Lindquist E."/>
            <person name="Lyon B.R."/>
            <person name="Martin J."/>
            <person name="Mayer C."/>
            <person name="Parker M."/>
            <person name="Quesneville H."/>
            <person name="Raymond J."/>
            <person name="Uhlig C."/>
            <person name="Valentin K.U."/>
            <person name="Worden A.Z."/>
            <person name="Armbrust E.V."/>
            <person name="Bowler C."/>
            <person name="Green B."/>
            <person name="Moulton V."/>
            <person name="Van Oosterhout C."/>
            <person name="Grigoriev I."/>
        </authorList>
    </citation>
    <scope>NUCLEOTIDE SEQUENCE [LARGE SCALE GENOMIC DNA]</scope>
    <source>
        <strain evidence="2 3">CCMP1102</strain>
    </source>
</reference>
<protein>
    <recommendedName>
        <fullName evidence="4">PDZ domain-containing protein</fullName>
    </recommendedName>
</protein>
<feature type="region of interest" description="Disordered" evidence="1">
    <location>
        <begin position="82"/>
        <end position="153"/>
    </location>
</feature>
<proteinExistence type="predicted"/>
<dbReference type="Proteomes" id="UP000095751">
    <property type="component" value="Unassembled WGS sequence"/>
</dbReference>
<evidence type="ECO:0000313" key="3">
    <source>
        <dbReference type="Proteomes" id="UP000095751"/>
    </source>
</evidence>
<dbReference type="InParanoid" id="A0A1E7EW65"/>
<evidence type="ECO:0000256" key="1">
    <source>
        <dbReference type="SAM" id="MobiDB-lite"/>
    </source>
</evidence>
<gene>
    <name evidence="2" type="ORF">FRACYDRAFT_247720</name>
</gene>
<dbReference type="KEGG" id="fcy:FRACYDRAFT_247720"/>
<organism evidence="2 3">
    <name type="scientific">Fragilariopsis cylindrus CCMP1102</name>
    <dbReference type="NCBI Taxonomy" id="635003"/>
    <lineage>
        <taxon>Eukaryota</taxon>
        <taxon>Sar</taxon>
        <taxon>Stramenopiles</taxon>
        <taxon>Ochrophyta</taxon>
        <taxon>Bacillariophyta</taxon>
        <taxon>Bacillariophyceae</taxon>
        <taxon>Bacillariophycidae</taxon>
        <taxon>Bacillariales</taxon>
        <taxon>Bacillariaceae</taxon>
        <taxon>Fragilariopsis</taxon>
    </lineage>
</organism>
<evidence type="ECO:0000313" key="2">
    <source>
        <dbReference type="EMBL" id="OEU10106.1"/>
    </source>
</evidence>